<evidence type="ECO:0000313" key="1">
    <source>
        <dbReference type="EMBL" id="QDT00393.1"/>
    </source>
</evidence>
<reference evidence="1 2" key="1">
    <citation type="submission" date="2019-02" db="EMBL/GenBank/DDBJ databases">
        <title>Deep-cultivation of Planctomycetes and their phenomic and genomic characterization uncovers novel biology.</title>
        <authorList>
            <person name="Wiegand S."/>
            <person name="Jogler M."/>
            <person name="Boedeker C."/>
            <person name="Pinto D."/>
            <person name="Vollmers J."/>
            <person name="Rivas-Marin E."/>
            <person name="Kohn T."/>
            <person name="Peeters S.H."/>
            <person name="Heuer A."/>
            <person name="Rast P."/>
            <person name="Oberbeckmann S."/>
            <person name="Bunk B."/>
            <person name="Jeske O."/>
            <person name="Meyerdierks A."/>
            <person name="Storesund J.E."/>
            <person name="Kallscheuer N."/>
            <person name="Luecker S."/>
            <person name="Lage O.M."/>
            <person name="Pohl T."/>
            <person name="Merkel B.J."/>
            <person name="Hornburger P."/>
            <person name="Mueller R.-W."/>
            <person name="Bruemmer F."/>
            <person name="Labrenz M."/>
            <person name="Spormann A.M."/>
            <person name="Op den Camp H."/>
            <person name="Overmann J."/>
            <person name="Amann R."/>
            <person name="Jetten M.S.M."/>
            <person name="Mascher T."/>
            <person name="Medema M.H."/>
            <person name="Devos D.P."/>
            <person name="Kaster A.-K."/>
            <person name="Ovreas L."/>
            <person name="Rohde M."/>
            <person name="Galperin M.Y."/>
            <person name="Jogler C."/>
        </authorList>
    </citation>
    <scope>NUCLEOTIDE SEQUENCE [LARGE SCALE GENOMIC DNA]</scope>
    <source>
        <strain evidence="1 2">HG15A2</strain>
    </source>
</reference>
<dbReference type="KEGG" id="amob:HG15A2_37290"/>
<dbReference type="Proteomes" id="UP000319852">
    <property type="component" value="Chromosome"/>
</dbReference>
<evidence type="ECO:0008006" key="3">
    <source>
        <dbReference type="Google" id="ProtNLM"/>
    </source>
</evidence>
<proteinExistence type="predicted"/>
<name>A0A517MZT4_9BACT</name>
<gene>
    <name evidence="1" type="ORF">HG15A2_37290</name>
</gene>
<dbReference type="EMBL" id="CP036263">
    <property type="protein sequence ID" value="QDT00393.1"/>
    <property type="molecule type" value="Genomic_DNA"/>
</dbReference>
<keyword evidence="2" id="KW-1185">Reference proteome</keyword>
<organism evidence="1 2">
    <name type="scientific">Adhaeretor mobilis</name>
    <dbReference type="NCBI Taxonomy" id="1930276"/>
    <lineage>
        <taxon>Bacteria</taxon>
        <taxon>Pseudomonadati</taxon>
        <taxon>Planctomycetota</taxon>
        <taxon>Planctomycetia</taxon>
        <taxon>Pirellulales</taxon>
        <taxon>Lacipirellulaceae</taxon>
        <taxon>Adhaeretor</taxon>
    </lineage>
</organism>
<sequence length="176" mass="18950">MPEAVAEYRSNSSRKELTQMPIYPLPLHWACRRSPVGYFIACTLMVVATSGCSDNPLRLPVKGTVTVDGEPLASGQIVLVPLQGTRGPTAGAEIVDGEFSIASSGGPLAGKFRVEVTAAQTTTGRKQADIDFNTGKLEQVEGTRQLLPPRYNSDSELTLEVTSDGPNRFNFELQSH</sequence>
<dbReference type="AlphaFoldDB" id="A0A517MZT4"/>
<evidence type="ECO:0000313" key="2">
    <source>
        <dbReference type="Proteomes" id="UP000319852"/>
    </source>
</evidence>
<accession>A0A517MZT4</accession>
<protein>
    <recommendedName>
        <fullName evidence="3">Carboxypeptidase regulatory-like domain-containing protein</fullName>
    </recommendedName>
</protein>